<accession>A0A1J0GFE7</accession>
<gene>
    <name evidence="3" type="ORF">A7L45_07975</name>
</gene>
<proteinExistence type="predicted"/>
<evidence type="ECO:0000259" key="2">
    <source>
        <dbReference type="Pfam" id="PF00350"/>
    </source>
</evidence>
<reference evidence="4" key="1">
    <citation type="journal article" date="2016" name="Front. Microbiol.">
        <title>Complete Genome Sequence of Clostridium estertheticum DSM 8809, a Microbe Identified in Spoiled Vacuum Packed Beef.</title>
        <authorList>
            <person name="Yu Z."/>
            <person name="Gunn L."/>
            <person name="Brennan E."/>
            <person name="Reid R."/>
            <person name="Wall P.G."/>
            <person name="Gaora O.P."/>
            <person name="Hurley D."/>
            <person name="Bolton D."/>
            <person name="Fanning S."/>
        </authorList>
    </citation>
    <scope>NUCLEOTIDE SEQUENCE [LARGE SCALE GENOMIC DNA]</scope>
    <source>
        <strain evidence="4">DSM 8809</strain>
    </source>
</reference>
<dbReference type="PANTHER" id="PTHR43215:SF14">
    <property type="entry name" value="RADIAL SPOKE HEAD 1 HOMOLOG"/>
    <property type="match status" value="1"/>
</dbReference>
<feature type="domain" description="Dynamin N-terminal" evidence="2">
    <location>
        <begin position="74"/>
        <end position="221"/>
    </location>
</feature>
<dbReference type="SMART" id="SM00698">
    <property type="entry name" value="MORN"/>
    <property type="match status" value="21"/>
</dbReference>
<dbReference type="Gene3D" id="3.40.50.300">
    <property type="entry name" value="P-loop containing nucleotide triphosphate hydrolases"/>
    <property type="match status" value="1"/>
</dbReference>
<dbReference type="InterPro" id="IPR003409">
    <property type="entry name" value="MORN"/>
</dbReference>
<sequence>MKANDESNNLVSYKNKQIVKQVKKSSWHMIESPNNIMSFFLGRVAKEIQMFQELNKNARDINELSKDSAVPFTVVIMGEFKTGKSTFINALLGEDCLKSDVTPATAVVTRLVYSEKKTLKAYSDNEQYKEYSIKMLERLSSESDPEGKKLRANIHHLDVGLPNPILKDLIIVDTPGLNANPIHTEATKQFVNRADLVLWVFSYAKAGSRTELSEIKNLGEKLRPMGIVNRIDEIDPEEEDIDEILEDLKKRMGADVSYIVGISAFEAREAQKSNDPVRLKNSKWEEFDKIFKNELIGNCEFKKYKSNLLKLKDCLKELYASIISKEDEYKKLFDNYNTINNEIENLKKRQEYFNEYMQNWSPEQNVSLIGLTVRLFNLPGEIENATQINLIKKSIEKADVVLIEEAKEIYNLEKKLDVDIKNNIKESNTTIIESQIDSIKSRNSSLKTRISKNEKEIIQFLKNGREAINKNIKSISDILCDLEKEKSEVILLRKKTNWIVEYGDILKNNIIAEINQGLIYVYNNIELDGTTMPDTIGINGLMNKIDFLLVAISNKLGDDIDIIKTNEFILNDSTVPLNVYCNGAKTNCEVSKEKYFTRTNIFENNFNNNESKKTYTFKNGNRCKITWKDSKMVGDIQCIFNDGNTYNATLENNNLIGSGLYLFENDYSYSGSFINFEFNGRGTLDYKDGDIYVGEFLNDKLHGAGTYTFADDSEYKGDFKNNLINGQGIFTNINGDKYEGKFNGIEDCVGKIYYTNGECYNGDIKFLIKHGKGELRYESGETYQGEFQNDKVHGHGTYYFNNGTKFIGEFIDTIRIGILHLNNGNKIISKWNGNVAETQATIQYPSGDQFKGQVTLDKRNGQGVFIRCNGDKYEGLWKDDILLGSTKYILNNGDTYIGELKNNSVVGNGTLTFSNGDKYNGNISNGIAKGKGQLITKVGKVYNGDFVNGSINGLGVEISPQEYKYNGNFKDGKKFGQGHLIYENKREYIGNFDNNAINIYQGIFIFVFENGNIFEGEYLTEKQIVMGTYKFTNDNAYRGNLIGNKVVGYGTYKFENGEVYSGDFEDGLFSGNGELLKINGDKYIGQFKNNKKNGKINLIRNNGDKINAIWKEDILVGNVVIDYINGDQYQGPLIDLKKQGLGSYSLSNGDKYYGDFNNDLMNGDGTLTKVNGDIYIGKFFNDKLAGKVKINYCTGNNYIGEYNQGKSGKGIYNILNMGEYEGIWINDRTCKNAVYRFLNGNIFYGDIFDNKMYEFGKLVYNNGTQYQGEFKENMYNGVGKLYFLSKDIYEGEFYNNKMHGQGNYTYNNGEKCIGLFENDSFIKGIYNFINGNQYSGELLKSKMNGVGTLKYVDGAVYVGQFKDGLQNGQGNFKNAKGNEFNGEFKNGKLNGKVTVYYINGDNYDGTFRYGKKHGLGIYKYSNGDLYQCEFLEGVLANKIKILEKVMTKKVGLFDFKKWF</sequence>
<dbReference type="CDD" id="cd09912">
    <property type="entry name" value="DLP_2"/>
    <property type="match status" value="1"/>
</dbReference>
<protein>
    <recommendedName>
        <fullName evidence="2">Dynamin N-terminal domain-containing protein</fullName>
    </recommendedName>
</protein>
<dbReference type="Pfam" id="PF02493">
    <property type="entry name" value="MORN"/>
    <property type="match status" value="19"/>
</dbReference>
<keyword evidence="1" id="KW-0677">Repeat</keyword>
<dbReference type="PANTHER" id="PTHR43215">
    <property type="entry name" value="RADIAL SPOKE HEAD 1 HOMOLOG"/>
    <property type="match status" value="1"/>
</dbReference>
<dbReference type="Pfam" id="PF00350">
    <property type="entry name" value="Dynamin_N"/>
    <property type="match status" value="1"/>
</dbReference>
<organism evidence="3 4">
    <name type="scientific">Clostridium estertheticum subsp. estertheticum</name>
    <dbReference type="NCBI Taxonomy" id="1552"/>
    <lineage>
        <taxon>Bacteria</taxon>
        <taxon>Bacillati</taxon>
        <taxon>Bacillota</taxon>
        <taxon>Clostridia</taxon>
        <taxon>Eubacteriales</taxon>
        <taxon>Clostridiaceae</taxon>
        <taxon>Clostridium</taxon>
    </lineage>
</organism>
<dbReference type="SUPFAM" id="SSF82185">
    <property type="entry name" value="Histone H3 K4-specific methyltransferase SET7/9 N-terminal domain"/>
    <property type="match status" value="7"/>
</dbReference>
<evidence type="ECO:0000313" key="4">
    <source>
        <dbReference type="Proteomes" id="UP000182569"/>
    </source>
</evidence>
<dbReference type="InterPro" id="IPR027417">
    <property type="entry name" value="P-loop_NTPase"/>
</dbReference>
<evidence type="ECO:0000313" key="3">
    <source>
        <dbReference type="EMBL" id="APC40007.1"/>
    </source>
</evidence>
<dbReference type="RefSeq" id="WP_071612301.1">
    <property type="nucleotide sequence ID" value="NZ_CP015756.1"/>
</dbReference>
<dbReference type="KEGG" id="ceu:A7L45_07975"/>
<dbReference type="Gene3D" id="2.20.110.10">
    <property type="entry name" value="Histone H3 K4-specific methyltransferase SET7/9 N-terminal domain"/>
    <property type="match status" value="10"/>
</dbReference>
<name>A0A1J0GFE7_9CLOT</name>
<dbReference type="InterPro" id="IPR045063">
    <property type="entry name" value="Dynamin_N"/>
</dbReference>
<evidence type="ECO:0000256" key="1">
    <source>
        <dbReference type="ARBA" id="ARBA00022737"/>
    </source>
</evidence>
<dbReference type="SUPFAM" id="SSF52540">
    <property type="entry name" value="P-loop containing nucleoside triphosphate hydrolases"/>
    <property type="match status" value="1"/>
</dbReference>
<dbReference type="EMBL" id="CP015756">
    <property type="protein sequence ID" value="APC40007.1"/>
    <property type="molecule type" value="Genomic_DNA"/>
</dbReference>
<keyword evidence="4" id="KW-1185">Reference proteome</keyword>
<dbReference type="Proteomes" id="UP000182569">
    <property type="component" value="Chromosome"/>
</dbReference>
<dbReference type="STRING" id="1552.A7L45_07975"/>